<dbReference type="PANTHER" id="PTHR45708:SF49">
    <property type="entry name" value="ENDOCHITINASE"/>
    <property type="match status" value="1"/>
</dbReference>
<evidence type="ECO:0000256" key="8">
    <source>
        <dbReference type="ARBA" id="ARBA00023024"/>
    </source>
</evidence>
<keyword evidence="6 14" id="KW-0732">Signal</keyword>
<dbReference type="InterPro" id="IPR045321">
    <property type="entry name" value="Cts1-like"/>
</dbReference>
<protein>
    <recommendedName>
        <fullName evidence="3">chitinase</fullName>
        <ecNumber evidence="3">3.2.1.14</ecNumber>
    </recommendedName>
</protein>
<dbReference type="InterPro" id="IPR017853">
    <property type="entry name" value="GH"/>
</dbReference>
<accession>A0ABP0DT99</accession>
<dbReference type="InterPro" id="IPR001579">
    <property type="entry name" value="Glyco_hydro_18_chit_AS"/>
</dbReference>
<dbReference type="EC" id="3.2.1.14" evidence="3"/>
<dbReference type="PANTHER" id="PTHR45708">
    <property type="entry name" value="ENDOCHITINASE"/>
    <property type="match status" value="1"/>
</dbReference>
<reference evidence="17 18" key="1">
    <citation type="submission" date="2024-01" db="EMBL/GenBank/DDBJ databases">
        <authorList>
            <person name="Allen C."/>
            <person name="Tagirdzhanova G."/>
        </authorList>
    </citation>
    <scope>NUCLEOTIDE SEQUENCE [LARGE SCALE GENOMIC DNA]</scope>
    <source>
        <strain evidence="17 18">CBS 119000</strain>
    </source>
</reference>
<feature type="chain" id="PRO_5046573191" description="chitinase" evidence="14">
    <location>
        <begin position="24"/>
        <end position="510"/>
    </location>
</feature>
<keyword evidence="18" id="KW-1185">Reference proteome</keyword>
<dbReference type="Proteomes" id="UP001642502">
    <property type="component" value="Unassembled WGS sequence"/>
</dbReference>
<sequence>MRFYKSLAAVPVTLLCLAATVAADSSFTNSENVAIYWGQNSDGAASGTAGSQQRLSYYCSNTQFNIIPLAFLNIISNPEINFANAGDNCTAFSGSTLLQCPQLEEDIQTCQSKYGKIIMLSIGGATYTEGGFSSTEAASTAAKNVWAMFGPEQPHSSVNRPFGKAVIDGFDFDFESSTSNMAPFASALRSQMDASTAAGGKRFYLSAAPQCPYPDVADNDMLAGAVSFDFVMVQFYNNYCGLPSFIAGSSTQSLFNFESWDKWAKTVSKNPDVRVLLGIPGSSTAAGSGYTTGSPLASVVAFAKQFSSFGGIMMWDMSQVYANTGFLDQISQALGSSASPPTTATATIASASSVTSGALTTQSLSSAPYLNSSETQTSFTLSTSSPTTNISAVSTLPTLPTSLSRTFGSAQRTTLSTITKSASRSQSGSAGAQPCSASFATTYTVTEYVTVTAANQHAANYSLSKPSATNVAKTPVQQWGQCGGIGYTGSTQCLAPFKCVHRSVWWAQCQ</sequence>
<feature type="domain" description="GH18" evidence="16">
    <location>
        <begin position="31"/>
        <end position="337"/>
    </location>
</feature>
<dbReference type="Pfam" id="PF00734">
    <property type="entry name" value="CBM_1"/>
    <property type="match status" value="1"/>
</dbReference>
<evidence type="ECO:0000256" key="10">
    <source>
        <dbReference type="ARBA" id="ARBA00023295"/>
    </source>
</evidence>
<dbReference type="PROSITE" id="PS51910">
    <property type="entry name" value="GH18_2"/>
    <property type="match status" value="1"/>
</dbReference>
<evidence type="ECO:0000256" key="9">
    <source>
        <dbReference type="ARBA" id="ARBA00023277"/>
    </source>
</evidence>
<name>A0ABP0DT99_9PEZI</name>
<keyword evidence="9" id="KW-0119">Carbohydrate metabolism</keyword>
<evidence type="ECO:0000256" key="2">
    <source>
        <dbReference type="ARBA" id="ARBA00004613"/>
    </source>
</evidence>
<feature type="signal peptide" evidence="14">
    <location>
        <begin position="1"/>
        <end position="23"/>
    </location>
</feature>
<dbReference type="InterPro" id="IPR001223">
    <property type="entry name" value="Glyco_hydro18_cat"/>
</dbReference>
<dbReference type="Gene3D" id="3.20.20.80">
    <property type="entry name" value="Glycosidases"/>
    <property type="match status" value="1"/>
</dbReference>
<dbReference type="PROSITE" id="PS00562">
    <property type="entry name" value="CBM1_1"/>
    <property type="match status" value="1"/>
</dbReference>
<dbReference type="InterPro" id="IPR050542">
    <property type="entry name" value="Glycosyl_Hydrlase18_Chitinase"/>
</dbReference>
<evidence type="ECO:0000256" key="13">
    <source>
        <dbReference type="RuleBase" id="RU000489"/>
    </source>
</evidence>
<dbReference type="SUPFAM" id="SSF51445">
    <property type="entry name" value="(Trans)glycosidases"/>
    <property type="match status" value="1"/>
</dbReference>
<comment type="similarity">
    <text evidence="12">Belongs to the glycosyl hydrolase 18 family. Chitinase class III subfamily.</text>
</comment>
<dbReference type="PROSITE" id="PS01095">
    <property type="entry name" value="GH18_1"/>
    <property type="match status" value="1"/>
</dbReference>
<evidence type="ECO:0000313" key="18">
    <source>
        <dbReference type="Proteomes" id="UP001642502"/>
    </source>
</evidence>
<evidence type="ECO:0000256" key="11">
    <source>
        <dbReference type="ARBA" id="ARBA00023326"/>
    </source>
</evidence>
<evidence type="ECO:0000313" key="17">
    <source>
        <dbReference type="EMBL" id="CAK7271109.1"/>
    </source>
</evidence>
<dbReference type="InterPro" id="IPR000254">
    <property type="entry name" value="CBD"/>
</dbReference>
<keyword evidence="5" id="KW-0147">Chitin-binding</keyword>
<keyword evidence="7 13" id="KW-0378">Hydrolase</keyword>
<dbReference type="InterPro" id="IPR035971">
    <property type="entry name" value="CBD_sf"/>
</dbReference>
<evidence type="ECO:0000256" key="4">
    <source>
        <dbReference type="ARBA" id="ARBA00022525"/>
    </source>
</evidence>
<gene>
    <name evidence="17" type="primary">CHT2_2</name>
    <name evidence="17" type="ORF">SEPCBS119000_004431</name>
</gene>
<evidence type="ECO:0000256" key="12">
    <source>
        <dbReference type="ARBA" id="ARBA00025727"/>
    </source>
</evidence>
<keyword evidence="8" id="KW-0146">Chitin degradation</keyword>
<dbReference type="PROSITE" id="PS51164">
    <property type="entry name" value="CBM1_2"/>
    <property type="match status" value="1"/>
</dbReference>
<evidence type="ECO:0000256" key="1">
    <source>
        <dbReference type="ARBA" id="ARBA00000822"/>
    </source>
</evidence>
<dbReference type="SUPFAM" id="SSF57180">
    <property type="entry name" value="Cellulose-binding domain"/>
    <property type="match status" value="1"/>
</dbReference>
<evidence type="ECO:0000259" key="16">
    <source>
        <dbReference type="PROSITE" id="PS51910"/>
    </source>
</evidence>
<feature type="domain" description="CBM1" evidence="15">
    <location>
        <begin position="474"/>
        <end position="510"/>
    </location>
</feature>
<dbReference type="Pfam" id="PF00704">
    <property type="entry name" value="Glyco_hydro_18"/>
    <property type="match status" value="1"/>
</dbReference>
<comment type="catalytic activity">
    <reaction evidence="1">
        <text>Random endo-hydrolysis of N-acetyl-beta-D-glucosaminide (1-&gt;4)-beta-linkages in chitin and chitodextrins.</text>
        <dbReference type="EC" id="3.2.1.14"/>
    </reaction>
</comment>
<keyword evidence="10 13" id="KW-0326">Glycosidase</keyword>
<comment type="subcellular location">
    <subcellularLocation>
        <location evidence="2">Secreted</location>
    </subcellularLocation>
</comment>
<evidence type="ECO:0000256" key="14">
    <source>
        <dbReference type="SAM" id="SignalP"/>
    </source>
</evidence>
<dbReference type="SMART" id="SM00236">
    <property type="entry name" value="fCBD"/>
    <property type="match status" value="1"/>
</dbReference>
<dbReference type="GO" id="GO:0008843">
    <property type="term" value="F:endochitinase activity"/>
    <property type="evidence" value="ECO:0007669"/>
    <property type="project" value="UniProtKB-EC"/>
</dbReference>
<organism evidence="17 18">
    <name type="scientific">Sporothrix epigloea</name>
    <dbReference type="NCBI Taxonomy" id="1892477"/>
    <lineage>
        <taxon>Eukaryota</taxon>
        <taxon>Fungi</taxon>
        <taxon>Dikarya</taxon>
        <taxon>Ascomycota</taxon>
        <taxon>Pezizomycotina</taxon>
        <taxon>Sordariomycetes</taxon>
        <taxon>Sordariomycetidae</taxon>
        <taxon>Ophiostomatales</taxon>
        <taxon>Ophiostomataceae</taxon>
        <taxon>Sporothrix</taxon>
    </lineage>
</organism>
<keyword evidence="11" id="KW-0624">Polysaccharide degradation</keyword>
<comment type="caution">
    <text evidence="17">The sequence shown here is derived from an EMBL/GenBank/DDBJ whole genome shotgun (WGS) entry which is preliminary data.</text>
</comment>
<dbReference type="CDD" id="cd02877">
    <property type="entry name" value="GH18_hevamine_XipI_class_III"/>
    <property type="match status" value="1"/>
</dbReference>
<keyword evidence="4" id="KW-0964">Secreted</keyword>
<dbReference type="EMBL" id="CAWUON010000068">
    <property type="protein sequence ID" value="CAK7271109.1"/>
    <property type="molecule type" value="Genomic_DNA"/>
</dbReference>
<evidence type="ECO:0000256" key="5">
    <source>
        <dbReference type="ARBA" id="ARBA00022669"/>
    </source>
</evidence>
<proteinExistence type="inferred from homology"/>
<evidence type="ECO:0000256" key="6">
    <source>
        <dbReference type="ARBA" id="ARBA00022729"/>
    </source>
</evidence>
<evidence type="ECO:0000256" key="3">
    <source>
        <dbReference type="ARBA" id="ARBA00012729"/>
    </source>
</evidence>
<evidence type="ECO:0000259" key="15">
    <source>
        <dbReference type="PROSITE" id="PS51164"/>
    </source>
</evidence>
<evidence type="ECO:0000256" key="7">
    <source>
        <dbReference type="ARBA" id="ARBA00022801"/>
    </source>
</evidence>